<reference evidence="1" key="1">
    <citation type="journal article" date="2014" name="Virus Genes">
        <title>Complete genome sequence of the first non-Asian isolate of Bombyx mori nucleopolyhedrovirus.</title>
        <authorList>
            <person name="Ardisson-Araujo D.M."/>
            <person name="Melo F.L."/>
            <person name="de Souza Andrade M."/>
            <person name="Brancalhao R.M."/>
            <person name="Bao S.N."/>
            <person name="Ribeiro B.M."/>
        </authorList>
    </citation>
    <scope>NUCLEOTIDE SEQUENCE</scope>
    <source>
        <strain evidence="1">Brazilian</strain>
    </source>
</reference>
<organismHost>
    <name type="scientific">Bombyx mori</name>
    <name type="common">Silk moth</name>
    <dbReference type="NCBI Taxonomy" id="7091"/>
</organismHost>
<accession>A0A097DC38</accession>
<dbReference type="EMBL" id="KJ186100">
    <property type="protein sequence ID" value="AIS92872.1"/>
    <property type="molecule type" value="Genomic_DNA"/>
</dbReference>
<dbReference type="Pfam" id="PF03804">
    <property type="entry name" value="DUF325"/>
    <property type="match status" value="1"/>
</dbReference>
<dbReference type="InterPro" id="IPR003225">
    <property type="entry name" value="DUF325"/>
</dbReference>
<evidence type="ECO:0000313" key="1">
    <source>
        <dbReference type="EMBL" id="AIS92872.1"/>
    </source>
</evidence>
<gene>
    <name evidence="1" type="ORF">Bm(Br)Orf-141</name>
</gene>
<organism evidence="1">
    <name type="scientific">Bombyx mori nuclear polyhedrosis virus</name>
    <name type="common">BmNPV</name>
    <dbReference type="NCBI Taxonomy" id="271108"/>
    <lineage>
        <taxon>Viruses</taxon>
        <taxon>Viruses incertae sedis</taxon>
        <taxon>Naldaviricetes</taxon>
        <taxon>Lefavirales</taxon>
        <taxon>Baculoviridae</taxon>
        <taxon>Alphabaculovirus</taxon>
        <taxon>Alphabaculovirus bomori</taxon>
    </lineage>
</organism>
<name>A0A097DC38_NPVBM</name>
<protein>
    <submittedName>
        <fullName evidence="1">Uncharacterized protein</fullName>
    </submittedName>
</protein>
<reference evidence="1" key="2">
    <citation type="submission" date="2014-01" db="EMBL/GenBank/DDBJ databases">
        <authorList>
            <person name="Ardisson-Araujo D.M.P."/>
            <person name="Melo F.L."/>
            <person name="Brancalhao R.M.C."/>
            <person name="Bao S.N."/>
            <person name="Ribeiro B.M."/>
        </authorList>
    </citation>
    <scope>NUCLEOTIDE SEQUENCE</scope>
    <source>
        <strain evidence="1">Brazilian</strain>
    </source>
</reference>
<proteinExistence type="predicted"/>
<sequence>MKLTYKMVSLLKYALRLTREYKENIIPHFDHLTRLRDLIDGMIKNEDVQRFNRINRNDLISACMQINVQTYMPNATIDMRKQPNCIYFRICQYCHLEADVPSPDDHSVYRYLCVACGTLLVIDHPLDVFGETEEGVNELFEVQRINAGGSL</sequence>